<evidence type="ECO:0000313" key="2">
    <source>
        <dbReference type="Proteomes" id="UP000672009"/>
    </source>
</evidence>
<organism evidence="1 2">
    <name type="scientific">Thiothrix unzii</name>
    <dbReference type="NCBI Taxonomy" id="111769"/>
    <lineage>
        <taxon>Bacteria</taxon>
        <taxon>Pseudomonadati</taxon>
        <taxon>Pseudomonadota</taxon>
        <taxon>Gammaproteobacteria</taxon>
        <taxon>Thiotrichales</taxon>
        <taxon>Thiotrichaceae</taxon>
        <taxon>Thiothrix</taxon>
    </lineage>
</organism>
<accession>A0A975F8X5</accession>
<name>A0A975F8X5_9GAMM</name>
<dbReference type="EMBL" id="CP072793">
    <property type="protein sequence ID" value="QTR53168.1"/>
    <property type="molecule type" value="Genomic_DNA"/>
</dbReference>
<sequence length="164" mass="18552">MKYFFPILMALLILSGVTLVVTPFVAEWLLPASSNGFRQAKPDEVKQALASWFGTKAEAFGESYGVNQASAQGTTAWFTFSVAREPVTSFILKNRLQQQDLTPERLQSLFLMQTPPVAWWQPASLQRETCFVGTEEGRQLSLIYHAEQQRGFLVVRTQQKTNDF</sequence>
<dbReference type="AlphaFoldDB" id="A0A975F8X5"/>
<evidence type="ECO:0000313" key="1">
    <source>
        <dbReference type="EMBL" id="QTR53168.1"/>
    </source>
</evidence>
<dbReference type="KEGG" id="tun:J9260_15900"/>
<reference evidence="1" key="1">
    <citation type="submission" date="2021-04" db="EMBL/GenBank/DDBJ databases">
        <title>Genomics, taxonomy and metabolism of representatives of sulfur bacteria of the genus Thiothrix: Thiothrix fructosivorans QT, Thiothrix unzii A1T and three new species, Thiothrix subterranea sp. nov., Thiothrix litoralis sp. nov. and 'Candidatus Thiothrix anitrata' sp. nov.</title>
        <authorList>
            <person name="Ravin N.V."/>
            <person name="Smolyakov D."/>
            <person name="Rudenko T.S."/>
            <person name="Mardanov A.V."/>
            <person name="Beletsky A.V."/>
            <person name="Markov N.D."/>
            <person name="Fomenkov A.I."/>
            <person name="Roberts R.J."/>
            <person name="Karnachuk O.V."/>
            <person name="Novikov A."/>
            <person name="Grabovich M.Y."/>
        </authorList>
    </citation>
    <scope>NUCLEOTIDE SEQUENCE</scope>
    <source>
        <strain evidence="1">A1</strain>
    </source>
</reference>
<keyword evidence="2" id="KW-1185">Reference proteome</keyword>
<dbReference type="Proteomes" id="UP000672009">
    <property type="component" value="Chromosome"/>
</dbReference>
<dbReference type="RefSeq" id="WP_210218694.1">
    <property type="nucleotide sequence ID" value="NZ_CP072793.1"/>
</dbReference>
<protein>
    <submittedName>
        <fullName evidence="1">Uncharacterized protein</fullName>
    </submittedName>
</protein>
<gene>
    <name evidence="1" type="ORF">J9260_15900</name>
</gene>
<proteinExistence type="predicted"/>